<keyword evidence="1" id="KW-0472">Membrane</keyword>
<dbReference type="GO" id="GO:0007411">
    <property type="term" value="P:axon guidance"/>
    <property type="evidence" value="ECO:0007669"/>
    <property type="project" value="InterPro"/>
</dbReference>
<reference evidence="2" key="2">
    <citation type="journal article" date="2015" name="Gigascience">
        <title>Reconstructing a comprehensive transcriptome assembly of a white-pupal translocated strain of the pest fruit fly Bactrocera cucurbitae.</title>
        <authorList>
            <person name="Sim S.B."/>
            <person name="Calla B."/>
            <person name="Hall B."/>
            <person name="DeRego T."/>
            <person name="Geib S.M."/>
        </authorList>
    </citation>
    <scope>NUCLEOTIDE SEQUENCE</scope>
</reference>
<feature type="transmembrane region" description="Helical" evidence="1">
    <location>
        <begin position="102"/>
        <end position="126"/>
    </location>
</feature>
<dbReference type="GeneID" id="105215879"/>
<dbReference type="EMBL" id="GBXI01009270">
    <property type="protein sequence ID" value="JAD05022.1"/>
    <property type="molecule type" value="Transcribed_RNA"/>
</dbReference>
<organism evidence="2">
    <name type="scientific">Zeugodacus cucurbitae</name>
    <name type="common">Melon fruit fly</name>
    <name type="synonym">Bactrocera cucurbitae</name>
    <dbReference type="NCBI Taxonomy" id="28588"/>
    <lineage>
        <taxon>Eukaryota</taxon>
        <taxon>Metazoa</taxon>
        <taxon>Ecdysozoa</taxon>
        <taxon>Arthropoda</taxon>
        <taxon>Hexapoda</taxon>
        <taxon>Insecta</taxon>
        <taxon>Pterygota</taxon>
        <taxon>Neoptera</taxon>
        <taxon>Endopterygota</taxon>
        <taxon>Diptera</taxon>
        <taxon>Brachycera</taxon>
        <taxon>Muscomorpha</taxon>
        <taxon>Tephritoidea</taxon>
        <taxon>Tephritidae</taxon>
        <taxon>Zeugodacus</taxon>
        <taxon>Zeugodacus</taxon>
    </lineage>
</organism>
<gene>
    <name evidence="2" type="primary">comm_0</name>
    <name evidence="2" type="ORF">g.13840</name>
</gene>
<proteinExistence type="predicted"/>
<evidence type="ECO:0000313" key="2">
    <source>
        <dbReference type="EMBL" id="JAD05022.1"/>
    </source>
</evidence>
<sequence length="352" mass="39170">MSELQVITTNYTTTSKDTLELFELPQNYSVLINKLERLALGLDSALGNLSLDRKEIEVAVSGSNEFLDPYSGPTATAGHPQPPHRNSFNHHESEIPFVVSDIWIGVILTLLIVSVIFFICSCFLYHKFQQWKNSYRTNPEPVEICRHFPPDYEVESLPSYTIVSGLPTYDDALEEFRKAGIILTPPMPVVKIFEKDPAAAGSTGKENQIFNMENGISNDNDNISVTSTCTCGAANNANSNNPNSIYTVPSPLAPQVIELSPEQLAALSQKRLSLQITFNNTARRNSRPRGIDLYRQVNRNNLLRSQAVAAAAAARDGFPQIHRSSSTLTLSNEPNMLDRHLMQHLQHRGSLY</sequence>
<dbReference type="InterPro" id="IPR031878">
    <property type="entry name" value="Commissureless"/>
</dbReference>
<reference evidence="2" key="1">
    <citation type="submission" date="2014-11" db="EMBL/GenBank/DDBJ databases">
        <authorList>
            <person name="Geib S."/>
        </authorList>
    </citation>
    <scope>NUCLEOTIDE SEQUENCE</scope>
</reference>
<protein>
    <submittedName>
        <fullName evidence="2">Protein commissureless</fullName>
    </submittedName>
</protein>
<accession>A0A0A1X1N7</accession>
<evidence type="ECO:0000256" key="1">
    <source>
        <dbReference type="SAM" id="Phobius"/>
    </source>
</evidence>
<dbReference type="OrthoDB" id="6627098at2759"/>
<dbReference type="Pfam" id="PF15957">
    <property type="entry name" value="Comm"/>
    <property type="match status" value="1"/>
</dbReference>
<name>A0A0A1X1N7_ZEUCU</name>
<dbReference type="AlphaFoldDB" id="A0A0A1X1N7"/>
<keyword evidence="1" id="KW-1133">Transmembrane helix</keyword>
<keyword evidence="1" id="KW-0812">Transmembrane</keyword>